<reference evidence="4" key="1">
    <citation type="journal article" date="2022" name="bioRxiv">
        <title>Genomics of Preaxostyla Flagellates Illuminates Evolutionary Transitions and the Path Towards Mitochondrial Loss.</title>
        <authorList>
            <person name="Novak L.V.F."/>
            <person name="Treitli S.C."/>
            <person name="Pyrih J."/>
            <person name="Halakuc P."/>
            <person name="Pipaliya S.V."/>
            <person name="Vacek V."/>
            <person name="Brzon O."/>
            <person name="Soukal P."/>
            <person name="Eme L."/>
            <person name="Dacks J.B."/>
            <person name="Karnkowska A."/>
            <person name="Elias M."/>
            <person name="Hampl V."/>
        </authorList>
    </citation>
    <scope>NUCLEOTIDE SEQUENCE</scope>
    <source>
        <strain evidence="4">RCP-MX</strain>
    </source>
</reference>
<dbReference type="InterPro" id="IPR011001">
    <property type="entry name" value="Saposin-like"/>
</dbReference>
<dbReference type="InterPro" id="IPR008139">
    <property type="entry name" value="SaposinB_dom"/>
</dbReference>
<keyword evidence="1" id="KW-1015">Disulfide bond</keyword>
<gene>
    <name evidence="4" type="ORF">PAPYR_2130</name>
</gene>
<keyword evidence="5" id="KW-1185">Reference proteome</keyword>
<protein>
    <recommendedName>
        <fullName evidence="3">Saposin B-type domain-containing protein</fullName>
    </recommendedName>
</protein>
<sequence length="380" mass="42484">MGSAQAVVCNMCMQLVTKAEQGLQEVAVGELEGWLAEHVCARLTPAEQTLCQTMVTMYLPQIVDYLENKEPPQVVCNQLHLCKNTTALPTPPADNHGERCGNFRCRSDEHCCYGTYCYQERDEEREQTYASPNLNRLKQPAHRRLDRCSLLATANFETMDQPLDELVAANRRQGRSSAAQVSRRRSGEIRRQRQAQARGLQTEPVKVRTTRIFTRPKRAVRPTKITTTQGMMPVQYIQPGQIRVVTGVPGQRVVTTTAPRRRRAAQQAQPQQILQQPMQPMQPIFVLPPTAATAAASLGQMGVVPSARRGARRARQPQAVQALPQPAFVQMPQGFIAQPQQMMLPQPIMMQQQPTSFVVGRGRQGRRGGRQARGPVIGYM</sequence>
<dbReference type="PROSITE" id="PS50015">
    <property type="entry name" value="SAP_B"/>
    <property type="match status" value="1"/>
</dbReference>
<dbReference type="EMBL" id="JAPMOS010000007">
    <property type="protein sequence ID" value="KAJ4461539.1"/>
    <property type="molecule type" value="Genomic_DNA"/>
</dbReference>
<comment type="caution">
    <text evidence="4">The sequence shown here is derived from an EMBL/GenBank/DDBJ whole genome shotgun (WGS) entry which is preliminary data.</text>
</comment>
<dbReference type="Pfam" id="PF03489">
    <property type="entry name" value="SapB_2"/>
    <property type="match status" value="1"/>
</dbReference>
<dbReference type="SMART" id="SM00741">
    <property type="entry name" value="SapB"/>
    <property type="match status" value="1"/>
</dbReference>
<evidence type="ECO:0000313" key="5">
    <source>
        <dbReference type="Proteomes" id="UP001141327"/>
    </source>
</evidence>
<organism evidence="4 5">
    <name type="scientific">Paratrimastix pyriformis</name>
    <dbReference type="NCBI Taxonomy" id="342808"/>
    <lineage>
        <taxon>Eukaryota</taxon>
        <taxon>Metamonada</taxon>
        <taxon>Preaxostyla</taxon>
        <taxon>Paratrimastigidae</taxon>
        <taxon>Paratrimastix</taxon>
    </lineage>
</organism>
<evidence type="ECO:0000313" key="4">
    <source>
        <dbReference type="EMBL" id="KAJ4461539.1"/>
    </source>
</evidence>
<proteinExistence type="predicted"/>
<feature type="region of interest" description="Disordered" evidence="2">
    <location>
        <begin position="359"/>
        <end position="380"/>
    </location>
</feature>
<accession>A0ABQ8UW07</accession>
<evidence type="ECO:0000256" key="2">
    <source>
        <dbReference type="SAM" id="MobiDB-lite"/>
    </source>
</evidence>
<feature type="region of interest" description="Disordered" evidence="2">
    <location>
        <begin position="171"/>
        <end position="201"/>
    </location>
</feature>
<dbReference type="Proteomes" id="UP001141327">
    <property type="component" value="Unassembled WGS sequence"/>
</dbReference>
<evidence type="ECO:0000259" key="3">
    <source>
        <dbReference type="PROSITE" id="PS50015"/>
    </source>
</evidence>
<feature type="domain" description="Saposin B-type" evidence="3">
    <location>
        <begin position="5"/>
        <end position="86"/>
    </location>
</feature>
<dbReference type="InterPro" id="IPR008138">
    <property type="entry name" value="SapB_2"/>
</dbReference>
<dbReference type="Gene3D" id="1.10.225.10">
    <property type="entry name" value="Saposin-like"/>
    <property type="match status" value="1"/>
</dbReference>
<dbReference type="SUPFAM" id="SSF47862">
    <property type="entry name" value="Saposin"/>
    <property type="match status" value="1"/>
</dbReference>
<evidence type="ECO:0000256" key="1">
    <source>
        <dbReference type="ARBA" id="ARBA00023157"/>
    </source>
</evidence>
<name>A0ABQ8UW07_9EUKA</name>